<dbReference type="InterPro" id="IPR049342">
    <property type="entry name" value="TRAF1-6_MATH_dom"/>
</dbReference>
<feature type="domain" description="MATH" evidence="5">
    <location>
        <begin position="47"/>
        <end position="194"/>
    </location>
</feature>
<keyword evidence="3" id="KW-0832">Ubl conjugation</keyword>
<dbReference type="InterPro" id="IPR002083">
    <property type="entry name" value="MATH/TRAF_dom"/>
</dbReference>
<comment type="caution">
    <text evidence="6">The sequence shown here is derived from an EMBL/GenBank/DDBJ whole genome shotgun (WGS) entry which is preliminary data.</text>
</comment>
<gene>
    <name evidence="6" type="ORF">TMI583_LOCUS43406</name>
</gene>
<evidence type="ECO:0000313" key="7">
    <source>
        <dbReference type="Proteomes" id="UP000682733"/>
    </source>
</evidence>
<dbReference type="SUPFAM" id="SSF49599">
    <property type="entry name" value="TRAF domain-like"/>
    <property type="match status" value="1"/>
</dbReference>
<dbReference type="GO" id="GO:0006915">
    <property type="term" value="P:apoptotic process"/>
    <property type="evidence" value="ECO:0007669"/>
    <property type="project" value="UniProtKB-KW"/>
</dbReference>
<evidence type="ECO:0000256" key="3">
    <source>
        <dbReference type="ARBA" id="ARBA00022843"/>
    </source>
</evidence>
<sequence length="246" mass="28483">QEQLKLKQSEQEKDAFINGMQVNQEILQQTLTDLTQNIENTQSTSYDGTFTWKIKNVAELMMHAQSERQPSIYSSPFYSSSTDYKMCMRAYLNGDGNARRTHLSLFFVVMRGEYDAILKWPFHFKVTFCMFDQSGQQRHIIDSFRPDVKSNSFQIPKTQMNIASGIPKFFPLPTLQQDGNNYVKDDTLFIKCIVDFTDLPKTLLPYWLNLNPGLPTDVQNKMIKTEAERRQENQQQLPISIPTPCG</sequence>
<dbReference type="SMART" id="SM00061">
    <property type="entry name" value="MATH"/>
    <property type="match status" value="1"/>
</dbReference>
<name>A0A8S2VKP6_9BILA</name>
<dbReference type="GO" id="GO:0043122">
    <property type="term" value="P:regulation of canonical NF-kappaB signal transduction"/>
    <property type="evidence" value="ECO:0007669"/>
    <property type="project" value="TreeGrafter"/>
</dbReference>
<feature type="non-terminal residue" evidence="6">
    <location>
        <position position="1"/>
    </location>
</feature>
<dbReference type="PANTHER" id="PTHR10131">
    <property type="entry name" value="TNF RECEPTOR ASSOCIATED FACTOR"/>
    <property type="match status" value="1"/>
</dbReference>
<dbReference type="AlphaFoldDB" id="A0A8S2VKP6"/>
<keyword evidence="2" id="KW-0053">Apoptosis</keyword>
<proteinExistence type="predicted"/>
<dbReference type="InterPro" id="IPR008974">
    <property type="entry name" value="TRAF-like"/>
</dbReference>
<dbReference type="PROSITE" id="PS50144">
    <property type="entry name" value="MATH"/>
    <property type="match status" value="1"/>
</dbReference>
<organism evidence="6 7">
    <name type="scientific">Didymodactylos carnosus</name>
    <dbReference type="NCBI Taxonomy" id="1234261"/>
    <lineage>
        <taxon>Eukaryota</taxon>
        <taxon>Metazoa</taxon>
        <taxon>Spiralia</taxon>
        <taxon>Gnathifera</taxon>
        <taxon>Rotifera</taxon>
        <taxon>Eurotatoria</taxon>
        <taxon>Bdelloidea</taxon>
        <taxon>Philodinida</taxon>
        <taxon>Philodinidae</taxon>
        <taxon>Didymodactylos</taxon>
    </lineage>
</organism>
<dbReference type="EMBL" id="CAJOBA010072368">
    <property type="protein sequence ID" value="CAF4398838.1"/>
    <property type="molecule type" value="Genomic_DNA"/>
</dbReference>
<dbReference type="FunFam" id="2.60.210.10:FF:000001">
    <property type="entry name" value="TNF receptor-associated factor"/>
    <property type="match status" value="1"/>
</dbReference>
<dbReference type="CDD" id="cd00270">
    <property type="entry name" value="MATH_TRAF_C"/>
    <property type="match status" value="1"/>
</dbReference>
<evidence type="ECO:0000256" key="2">
    <source>
        <dbReference type="ARBA" id="ARBA00022703"/>
    </source>
</evidence>
<dbReference type="Proteomes" id="UP000682733">
    <property type="component" value="Unassembled WGS sequence"/>
</dbReference>
<evidence type="ECO:0000256" key="1">
    <source>
        <dbReference type="ARBA" id="ARBA00022499"/>
    </source>
</evidence>
<keyword evidence="1" id="KW-1017">Isopeptide bond</keyword>
<dbReference type="Gene3D" id="2.60.210.10">
    <property type="entry name" value="Apoptosis, Tumor Necrosis Factor Receptor Associated Protein 2, Chain A"/>
    <property type="match status" value="1"/>
</dbReference>
<evidence type="ECO:0000259" key="5">
    <source>
        <dbReference type="PROSITE" id="PS50144"/>
    </source>
</evidence>
<accession>A0A8S2VKP6</accession>
<protein>
    <recommendedName>
        <fullName evidence="5">MATH domain-containing protein</fullName>
    </recommendedName>
</protein>
<reference evidence="6" key="1">
    <citation type="submission" date="2021-02" db="EMBL/GenBank/DDBJ databases">
        <authorList>
            <person name="Nowell W R."/>
        </authorList>
    </citation>
    <scope>NUCLEOTIDE SEQUENCE</scope>
</reference>
<dbReference type="PANTHER" id="PTHR10131:SF138">
    <property type="entry name" value="RE66324P"/>
    <property type="match status" value="1"/>
</dbReference>
<evidence type="ECO:0000256" key="4">
    <source>
        <dbReference type="ARBA" id="ARBA00023054"/>
    </source>
</evidence>
<dbReference type="GO" id="GO:0009898">
    <property type="term" value="C:cytoplasmic side of plasma membrane"/>
    <property type="evidence" value="ECO:0007669"/>
    <property type="project" value="TreeGrafter"/>
</dbReference>
<dbReference type="Pfam" id="PF21355">
    <property type="entry name" value="TRAF-mep_MATH"/>
    <property type="match status" value="1"/>
</dbReference>
<evidence type="ECO:0000313" key="6">
    <source>
        <dbReference type="EMBL" id="CAF4398838.1"/>
    </source>
</evidence>
<dbReference type="GO" id="GO:0005164">
    <property type="term" value="F:tumor necrosis factor receptor binding"/>
    <property type="evidence" value="ECO:0007669"/>
    <property type="project" value="TreeGrafter"/>
</dbReference>
<keyword evidence="4" id="KW-0175">Coiled coil</keyword>